<evidence type="ECO:0000313" key="17">
    <source>
        <dbReference type="Proteomes" id="UP000177596"/>
    </source>
</evidence>
<keyword evidence="8 13" id="KW-0464">Manganese</keyword>
<feature type="domain" description="BPG-independent PGAM N-terminal" evidence="15">
    <location>
        <begin position="85"/>
        <end position="330"/>
    </location>
</feature>
<dbReference type="Gene3D" id="3.40.720.10">
    <property type="entry name" value="Alkaline Phosphatase, subunit A"/>
    <property type="match status" value="1"/>
</dbReference>
<dbReference type="SUPFAM" id="SSF53649">
    <property type="entry name" value="Alkaline phosphatase-like"/>
    <property type="match status" value="1"/>
</dbReference>
<evidence type="ECO:0000256" key="12">
    <source>
        <dbReference type="PIRSR" id="PIRSR001492-2"/>
    </source>
</evidence>
<dbReference type="Gene3D" id="3.40.1450.10">
    <property type="entry name" value="BPG-independent phosphoglycerate mutase, domain B"/>
    <property type="match status" value="1"/>
</dbReference>
<comment type="similarity">
    <text evidence="5 10">Belongs to the BPG-independent phosphoglycerate mutase family.</text>
</comment>
<evidence type="ECO:0000256" key="5">
    <source>
        <dbReference type="ARBA" id="ARBA00008819"/>
    </source>
</evidence>
<dbReference type="UniPathway" id="UPA00109">
    <property type="reaction ID" value="UER00186"/>
</dbReference>
<dbReference type="EC" id="5.4.2.12" evidence="10 11"/>
<dbReference type="CDD" id="cd16010">
    <property type="entry name" value="iPGM"/>
    <property type="match status" value="1"/>
</dbReference>
<feature type="binding site" evidence="13">
    <location>
        <position position="480"/>
    </location>
    <ligand>
        <name>Mn(2+)</name>
        <dbReference type="ChEBI" id="CHEBI:29035"/>
        <label>2</label>
    </ligand>
</feature>
<comment type="cofactor">
    <cofactor evidence="2">
        <name>Mn(2+)</name>
        <dbReference type="ChEBI" id="CHEBI:29035"/>
    </cofactor>
</comment>
<dbReference type="Pfam" id="PF01676">
    <property type="entry name" value="Metalloenzyme"/>
    <property type="match status" value="1"/>
</dbReference>
<proteinExistence type="inferred from homology"/>
<dbReference type="GO" id="GO:0005829">
    <property type="term" value="C:cytosol"/>
    <property type="evidence" value="ECO:0007669"/>
    <property type="project" value="TreeGrafter"/>
</dbReference>
<dbReference type="InterPro" id="IPR011258">
    <property type="entry name" value="BPG-indep_PGM_N"/>
</dbReference>
<dbReference type="HAMAP" id="MF_01038">
    <property type="entry name" value="GpmI"/>
    <property type="match status" value="1"/>
</dbReference>
<evidence type="ECO:0000256" key="13">
    <source>
        <dbReference type="PIRSR" id="PIRSR001492-3"/>
    </source>
</evidence>
<name>A0A1F8DJU5_9BACT</name>
<comment type="function">
    <text evidence="3 10">Catalyzes the interconversion of 2-phosphoglycerate and 3-phosphoglycerate.</text>
</comment>
<feature type="domain" description="Metalloenzyme" evidence="14">
    <location>
        <begin position="9"/>
        <end position="538"/>
    </location>
</feature>
<evidence type="ECO:0000256" key="10">
    <source>
        <dbReference type="HAMAP-Rule" id="MF_01038"/>
    </source>
</evidence>
<evidence type="ECO:0000256" key="6">
    <source>
        <dbReference type="ARBA" id="ARBA00022723"/>
    </source>
</evidence>
<dbReference type="InterPro" id="IPR006124">
    <property type="entry name" value="Metalloenzyme"/>
</dbReference>
<evidence type="ECO:0000313" key="16">
    <source>
        <dbReference type="EMBL" id="OGM88877.1"/>
    </source>
</evidence>
<feature type="binding site" evidence="10 12">
    <location>
        <begin position="156"/>
        <end position="157"/>
    </location>
    <ligand>
        <name>substrate</name>
    </ligand>
</feature>
<evidence type="ECO:0000259" key="15">
    <source>
        <dbReference type="Pfam" id="PF06415"/>
    </source>
</evidence>
<dbReference type="InterPro" id="IPR017850">
    <property type="entry name" value="Alkaline_phosphatase_core_sf"/>
</dbReference>
<sequence>MEGNTSNFVLLVVLDGWGLAASGPGNAISKSETPNMNKFIASYPHTSLQASGEEVGLPRGESGNTETGHLNLGAGRIVYQDLQRINLSIADGTFYHNPVLKGAIEHAKASGGNIHFMGLIGAGGVHSNMEHLFALIDLCKQNNFDRVFLHLFTDGRDSPPTAAKVYIGQLRQLLVRQGIGKIASLMGRYWAMDRDMRWERTAKAYFALTRGAGQLVKTPEEGIDASYAEGKTDEFIEPCIMTDANGSPLGLIKDNDSVVFFNFRIDRPRQLSRAFVFEDFSKANLPVGFDPYLVKYQKTHLIQPLANVAEPFVRGPRLNNLYFATMTEYEKAIVEADAKIAFPPEVVKLPLGLIVSQAGYKQLRVSESEKERFVTFYFNGQQEVAFEGEDRLIIPSPKVATYDLKPEMSAREMTEKLLQKLKESPDYKFVLLNFANPDMVAHTGNIGAAAMACEIVDDCLGKLSDWVLAYGGSMIITADHGNCEEMINNETGAIDTEHNKNPVPFIIISQKLAGKSVTLTAGILADVAPTVLKLMNIEAPSSMTGHNLLDSKFD</sequence>
<evidence type="ECO:0000259" key="14">
    <source>
        <dbReference type="Pfam" id="PF01676"/>
    </source>
</evidence>
<evidence type="ECO:0000256" key="11">
    <source>
        <dbReference type="NCBIfam" id="TIGR01307"/>
    </source>
</evidence>
<dbReference type="AlphaFoldDB" id="A0A1F8DJU5"/>
<dbReference type="PANTHER" id="PTHR31637:SF0">
    <property type="entry name" value="2,3-BISPHOSPHOGLYCERATE-INDEPENDENT PHOSPHOGLYCERATE MUTASE"/>
    <property type="match status" value="1"/>
</dbReference>
<feature type="binding site" evidence="13">
    <location>
        <position position="438"/>
    </location>
    <ligand>
        <name>Mn(2+)</name>
        <dbReference type="ChEBI" id="CHEBI:29035"/>
        <label>1</label>
    </ligand>
</feature>
<feature type="binding site" evidence="13">
    <location>
        <position position="15"/>
    </location>
    <ligand>
        <name>Mn(2+)</name>
        <dbReference type="ChEBI" id="CHEBI:29035"/>
        <label>2</label>
    </ligand>
</feature>
<comment type="caution">
    <text evidence="10">Lacks conserved residue(s) required for the propagation of feature annotation.</text>
</comment>
<dbReference type="InterPro" id="IPR036646">
    <property type="entry name" value="PGAM_B_sf"/>
</dbReference>
<feature type="binding site" evidence="13">
    <location>
        <position position="442"/>
    </location>
    <ligand>
        <name>Mn(2+)</name>
        <dbReference type="ChEBI" id="CHEBI:29035"/>
        <label>1</label>
    </ligand>
</feature>
<dbReference type="Pfam" id="PF06415">
    <property type="entry name" value="iPGM_N"/>
    <property type="match status" value="1"/>
</dbReference>
<comment type="subunit">
    <text evidence="10">Monomer.</text>
</comment>
<evidence type="ECO:0000256" key="8">
    <source>
        <dbReference type="ARBA" id="ARBA00023211"/>
    </source>
</evidence>
<feature type="binding site" evidence="10 12">
    <location>
        <position position="194"/>
    </location>
    <ligand>
        <name>substrate</name>
    </ligand>
</feature>
<reference evidence="16 17" key="1">
    <citation type="journal article" date="2016" name="Nat. Commun.">
        <title>Thousands of microbial genomes shed light on interconnected biogeochemical processes in an aquifer system.</title>
        <authorList>
            <person name="Anantharaman K."/>
            <person name="Brown C.T."/>
            <person name="Hug L.A."/>
            <person name="Sharon I."/>
            <person name="Castelle C.J."/>
            <person name="Probst A.J."/>
            <person name="Thomas B.C."/>
            <person name="Singh A."/>
            <person name="Wilkins M.J."/>
            <person name="Karaoz U."/>
            <person name="Brodie E.L."/>
            <person name="Williams K.H."/>
            <person name="Hubbard S.S."/>
            <person name="Banfield J.F."/>
        </authorList>
    </citation>
    <scope>NUCLEOTIDE SEQUENCE [LARGE SCALE GENOMIC DNA]</scope>
</reference>
<dbReference type="GO" id="GO:0006096">
    <property type="term" value="P:glycolytic process"/>
    <property type="evidence" value="ECO:0007669"/>
    <property type="project" value="UniProtKB-UniRule"/>
</dbReference>
<feature type="binding site" evidence="10 12">
    <location>
        <position position="188"/>
    </location>
    <ligand>
        <name>substrate</name>
    </ligand>
</feature>
<dbReference type="GO" id="GO:0004619">
    <property type="term" value="F:phosphoglycerate mutase activity"/>
    <property type="evidence" value="ECO:0007669"/>
    <property type="project" value="UniProtKB-UniRule"/>
</dbReference>
<dbReference type="Proteomes" id="UP000177596">
    <property type="component" value="Unassembled WGS sequence"/>
</dbReference>
<keyword evidence="7 10" id="KW-0324">Glycolysis</keyword>
<feature type="binding site" evidence="13">
    <location>
        <position position="498"/>
    </location>
    <ligand>
        <name>Mn(2+)</name>
        <dbReference type="ChEBI" id="CHEBI:29035"/>
        <label>1</label>
    </ligand>
</feature>
<dbReference type="EMBL" id="MGIL01000003">
    <property type="protein sequence ID" value="OGM88877.1"/>
    <property type="molecule type" value="Genomic_DNA"/>
</dbReference>
<gene>
    <name evidence="10" type="primary">gpmI</name>
    <name evidence="16" type="ORF">A2573_00110</name>
</gene>
<evidence type="ECO:0000256" key="3">
    <source>
        <dbReference type="ARBA" id="ARBA00002315"/>
    </source>
</evidence>
<dbReference type="SUPFAM" id="SSF64158">
    <property type="entry name" value="2,3-Bisphosphoglycerate-independent phosphoglycerate mutase, substrate-binding domain"/>
    <property type="match status" value="1"/>
</dbReference>
<dbReference type="GO" id="GO:0030145">
    <property type="term" value="F:manganese ion binding"/>
    <property type="evidence" value="ECO:0007669"/>
    <property type="project" value="InterPro"/>
</dbReference>
<comment type="caution">
    <text evidence="16">The sequence shown here is derived from an EMBL/GenBank/DDBJ whole genome shotgun (WGS) entry which is preliminary data.</text>
</comment>
<keyword evidence="9 10" id="KW-0413">Isomerase</keyword>
<dbReference type="PIRSF" id="PIRSF001492">
    <property type="entry name" value="IPGAM"/>
    <property type="match status" value="1"/>
</dbReference>
<dbReference type="NCBIfam" id="TIGR01307">
    <property type="entry name" value="pgm_bpd_ind"/>
    <property type="match status" value="1"/>
</dbReference>
<feature type="binding site" evidence="10 12">
    <location>
        <position position="370"/>
    </location>
    <ligand>
        <name>substrate</name>
    </ligand>
</feature>
<comment type="catalytic activity">
    <reaction evidence="1 10">
        <text>(2R)-2-phosphoglycerate = (2R)-3-phosphoglycerate</text>
        <dbReference type="Rhea" id="RHEA:15901"/>
        <dbReference type="ChEBI" id="CHEBI:58272"/>
        <dbReference type="ChEBI" id="CHEBI:58289"/>
        <dbReference type="EC" id="5.4.2.12"/>
    </reaction>
</comment>
<evidence type="ECO:0000256" key="2">
    <source>
        <dbReference type="ARBA" id="ARBA00001936"/>
    </source>
</evidence>
<feature type="binding site" evidence="10 12">
    <location>
        <position position="126"/>
    </location>
    <ligand>
        <name>substrate</name>
    </ligand>
</feature>
<dbReference type="InterPro" id="IPR005995">
    <property type="entry name" value="Pgm_bpd_ind"/>
</dbReference>
<dbReference type="GO" id="GO:0006007">
    <property type="term" value="P:glucose catabolic process"/>
    <property type="evidence" value="ECO:0007669"/>
    <property type="project" value="InterPro"/>
</dbReference>
<organism evidence="16 17">
    <name type="scientific">Candidatus Woesebacteria bacterium RIFOXYD1_FULL_43_18</name>
    <dbReference type="NCBI Taxonomy" id="1802551"/>
    <lineage>
        <taxon>Bacteria</taxon>
        <taxon>Candidatus Woeseibacteriota</taxon>
    </lineage>
</organism>
<feature type="binding site" evidence="10 12">
    <location>
        <begin position="264"/>
        <end position="267"/>
    </location>
    <ligand>
        <name>substrate</name>
    </ligand>
</feature>
<evidence type="ECO:0000256" key="9">
    <source>
        <dbReference type="ARBA" id="ARBA00023235"/>
    </source>
</evidence>
<evidence type="ECO:0000256" key="7">
    <source>
        <dbReference type="ARBA" id="ARBA00023152"/>
    </source>
</evidence>
<comment type="pathway">
    <text evidence="4 10">Carbohydrate degradation; glycolysis; pyruvate from D-glyceraldehyde 3-phosphate: step 3/5.</text>
</comment>
<dbReference type="FunFam" id="3.40.1450.10:FF:000002">
    <property type="entry name" value="2,3-bisphosphoglycerate-independent phosphoglycerate mutase"/>
    <property type="match status" value="1"/>
</dbReference>
<protein>
    <recommendedName>
        <fullName evidence="10 11">2,3-bisphosphoglycerate-independent phosphoglycerate mutase</fullName>
        <shortName evidence="10">BPG-independent PGAM</shortName>
        <shortName evidence="10">Phosphoglyceromutase</shortName>
        <shortName evidence="10">iPGM</shortName>
        <ecNumber evidence="10 11">5.4.2.12</ecNumber>
    </recommendedName>
</protein>
<accession>A0A1F8DJU5</accession>
<keyword evidence="6 13" id="KW-0479">Metal-binding</keyword>
<evidence type="ECO:0000256" key="1">
    <source>
        <dbReference type="ARBA" id="ARBA00000370"/>
    </source>
</evidence>
<feature type="binding site" evidence="13">
    <location>
        <position position="479"/>
    </location>
    <ligand>
        <name>Mn(2+)</name>
        <dbReference type="ChEBI" id="CHEBI:29035"/>
        <label>2</label>
    </ligand>
</feature>
<evidence type="ECO:0000256" key="4">
    <source>
        <dbReference type="ARBA" id="ARBA00004798"/>
    </source>
</evidence>
<dbReference type="PANTHER" id="PTHR31637">
    <property type="entry name" value="2,3-BISPHOSPHOGLYCERATE-INDEPENDENT PHOSPHOGLYCERATE MUTASE"/>
    <property type="match status" value="1"/>
</dbReference>